<dbReference type="Proteomes" id="UP000218979">
    <property type="component" value="Unassembled WGS sequence"/>
</dbReference>
<reference evidence="4 5" key="2">
    <citation type="submission" date="2016-11" db="EMBL/GenBank/DDBJ databases">
        <authorList>
            <person name="Jaros S."/>
            <person name="Januszkiewicz K."/>
            <person name="Wedrychowicz H."/>
        </authorList>
    </citation>
    <scope>NUCLEOTIDE SEQUENCE [LARGE SCALE GENOMIC DNA]</scope>
    <source>
        <strain evidence="4 5">DSM 22330</strain>
    </source>
</reference>
<keyword evidence="1" id="KW-0812">Transmembrane</keyword>
<keyword evidence="6" id="KW-1185">Reference proteome</keyword>
<organism evidence="4 5">
    <name type="scientific">Pseudolactococcus chungangensis CAU 28 = DSM 22330</name>
    <dbReference type="NCBI Taxonomy" id="1122154"/>
    <lineage>
        <taxon>Bacteria</taxon>
        <taxon>Bacillati</taxon>
        <taxon>Bacillota</taxon>
        <taxon>Bacilli</taxon>
        <taxon>Lactobacillales</taxon>
        <taxon>Streptococcaceae</taxon>
        <taxon>Pseudolactococcus</taxon>
    </lineage>
</organism>
<keyword evidence="1" id="KW-0472">Membrane</keyword>
<evidence type="ECO:0000313" key="4">
    <source>
        <dbReference type="EMBL" id="SFZ73736.1"/>
    </source>
</evidence>
<keyword evidence="1" id="KW-1133">Transmembrane helix</keyword>
<feature type="chain" id="PRO_5009678437" description="LPXTG-motif cell wall anchor domain-containing protein" evidence="2">
    <location>
        <begin position="24"/>
        <end position="249"/>
    </location>
</feature>
<dbReference type="AlphaFoldDB" id="A0A1K2HAD0"/>
<name>A0A1K2HAD0_9LACT</name>
<evidence type="ECO:0000313" key="5">
    <source>
        <dbReference type="Proteomes" id="UP000185655"/>
    </source>
</evidence>
<dbReference type="OrthoDB" id="2243823at2"/>
<evidence type="ECO:0000313" key="6">
    <source>
        <dbReference type="Proteomes" id="UP000218979"/>
    </source>
</evidence>
<gene>
    <name evidence="3" type="ORF">RR45_GL000064</name>
    <name evidence="4" type="ORF">SAMN02746068_00923</name>
</gene>
<feature type="signal peptide" evidence="2">
    <location>
        <begin position="1"/>
        <end position="23"/>
    </location>
</feature>
<feature type="transmembrane region" description="Helical" evidence="1">
    <location>
        <begin position="221"/>
        <end position="240"/>
    </location>
</feature>
<evidence type="ECO:0000256" key="1">
    <source>
        <dbReference type="SAM" id="Phobius"/>
    </source>
</evidence>
<reference evidence="3 6" key="1">
    <citation type="submission" date="2014-12" db="EMBL/GenBank/DDBJ databases">
        <title>Draft genome sequences of 10 type strains of Lactococcus.</title>
        <authorList>
            <person name="Sun Z."/>
            <person name="Zhong Z."/>
            <person name="Liu W."/>
            <person name="Zhang W."/>
            <person name="Zhang H."/>
        </authorList>
    </citation>
    <scope>NUCLEOTIDE SEQUENCE [LARGE SCALE GENOMIC DNA]</scope>
    <source>
        <strain evidence="3 6">DSM 22330</strain>
    </source>
</reference>
<dbReference type="EMBL" id="JXJT01000001">
    <property type="protein sequence ID" value="PCS04745.1"/>
    <property type="molecule type" value="Genomic_DNA"/>
</dbReference>
<keyword evidence="2" id="KW-0732">Signal</keyword>
<sequence length="249" mass="27006">MKKIILMAVLALSLLSVGDVVQAATPDVSSGATVAVSDTNGVIWTSENKVPIFSDSVFYPGYDDEYWFTVKNTNSHAIEYRMVFDLKDQSGVPLDIKVSRDNRTIFEHQTANHATEETVESENLKLPAGASFSYRFKITWHDNALTDAEDTAHGLAAMTENKTTSVNFYFEKPNNGGNIPSDTDETTDGSTTPIGLPTTGNTQPIGQKLADTFGKLGEENATLVSSLGVAAIVIIGILVLKRRKADEKN</sequence>
<evidence type="ECO:0000256" key="2">
    <source>
        <dbReference type="SAM" id="SignalP"/>
    </source>
</evidence>
<dbReference type="STRING" id="1122154.SAMN02746068_00923"/>
<accession>A0A1K2HAD0</accession>
<dbReference type="RefSeq" id="WP_031366286.1">
    <property type="nucleotide sequence ID" value="NZ_FPKS01000004.1"/>
</dbReference>
<protein>
    <recommendedName>
        <fullName evidence="7">LPXTG-motif cell wall anchor domain-containing protein</fullName>
    </recommendedName>
</protein>
<evidence type="ECO:0000313" key="3">
    <source>
        <dbReference type="EMBL" id="PCS04745.1"/>
    </source>
</evidence>
<dbReference type="Proteomes" id="UP000185655">
    <property type="component" value="Unassembled WGS sequence"/>
</dbReference>
<proteinExistence type="predicted"/>
<dbReference type="EMBL" id="FPKS01000004">
    <property type="protein sequence ID" value="SFZ73736.1"/>
    <property type="molecule type" value="Genomic_DNA"/>
</dbReference>
<evidence type="ECO:0008006" key="7">
    <source>
        <dbReference type="Google" id="ProtNLM"/>
    </source>
</evidence>